<dbReference type="KEGG" id="msaa:QYS49_32260"/>
<dbReference type="KEGG" id="msaa:QYS49_11305"/>
<dbReference type="GO" id="GO:0004803">
    <property type="term" value="F:transposase activity"/>
    <property type="evidence" value="ECO:0007669"/>
    <property type="project" value="InterPro"/>
</dbReference>
<dbReference type="Pfam" id="PF02371">
    <property type="entry name" value="Transposase_20"/>
    <property type="match status" value="1"/>
</dbReference>
<evidence type="ECO:0000313" key="6">
    <source>
        <dbReference type="Proteomes" id="UP001230496"/>
    </source>
</evidence>
<feature type="domain" description="Transposase IS110-like N-terminal" evidence="1">
    <location>
        <begin position="7"/>
        <end position="154"/>
    </location>
</feature>
<dbReference type="Proteomes" id="UP001230496">
    <property type="component" value="Chromosome"/>
</dbReference>
<evidence type="ECO:0000259" key="1">
    <source>
        <dbReference type="Pfam" id="PF01548"/>
    </source>
</evidence>
<protein>
    <submittedName>
        <fullName evidence="4">Transposase</fullName>
    </submittedName>
</protein>
<feature type="domain" description="Transposase IS116/IS110/IS902 C-terminal" evidence="2">
    <location>
        <begin position="208"/>
        <end position="290"/>
    </location>
</feature>
<dbReference type="PANTHER" id="PTHR33055:SF3">
    <property type="entry name" value="PUTATIVE TRANSPOSASE FOR IS117-RELATED"/>
    <property type="match status" value="1"/>
</dbReference>
<evidence type="ECO:0000313" key="3">
    <source>
        <dbReference type="EMBL" id="WKK77628.2"/>
    </source>
</evidence>
<keyword evidence="6" id="KW-1185">Reference proteome</keyword>
<sequence length="338" mass="38559">MNYSNFIGIDISKAKIDITTLNTDGELNHSVCKNNSKSIIVHLKSLKRNGFDIENSLVCAEFTGLYIFSLVEACKAMAIDLWIENAAQIKHRSGISRSKNDKIDSEKIAIYAFRFKDLVKLYNRDDEVIEELKFLLNERDLILTDKTKYTAQIKDQKGHVPDSFYKNKVKRYKAIIKTLVLQLKSIQDQIDHLITDDDNLKHQFNLSTSITGIGTQAAIQTIVATRGFKDFSDPRKFACHAGVAPFQFMSGSSLKTKARVSKRANKKLKQVFHMAALSAIQVDGELRDYYTRKVEEGKNKMLVLNAVRSKLIHRLFAVIRNNKKYDKNYLNSLALSIR</sequence>
<dbReference type="Pfam" id="PF01548">
    <property type="entry name" value="DEDD_Tnp_IS110"/>
    <property type="match status" value="1"/>
</dbReference>
<dbReference type="EMBL" id="CP129971">
    <property type="protein sequence ID" value="WMN12058.1"/>
    <property type="molecule type" value="Genomic_DNA"/>
</dbReference>
<dbReference type="KEGG" id="msaa:QYS49_36210"/>
<dbReference type="InterPro" id="IPR003346">
    <property type="entry name" value="Transposase_20"/>
</dbReference>
<evidence type="ECO:0000313" key="5">
    <source>
        <dbReference type="EMBL" id="WMN12058.1"/>
    </source>
</evidence>
<dbReference type="AlphaFoldDB" id="A0AA51N8W8"/>
<dbReference type="PANTHER" id="PTHR33055">
    <property type="entry name" value="TRANSPOSASE FOR INSERTION SEQUENCE ELEMENT IS1111A"/>
    <property type="match status" value="1"/>
</dbReference>
<dbReference type="InterPro" id="IPR047650">
    <property type="entry name" value="Transpos_IS110"/>
</dbReference>
<evidence type="ECO:0000259" key="2">
    <source>
        <dbReference type="Pfam" id="PF02371"/>
    </source>
</evidence>
<accession>A0AA51N8W8</accession>
<organism evidence="4 6">
    <name type="scientific">Marivirga salinarum</name>
    <dbReference type="NCBI Taxonomy" id="3059078"/>
    <lineage>
        <taxon>Bacteria</taxon>
        <taxon>Pseudomonadati</taxon>
        <taxon>Bacteroidota</taxon>
        <taxon>Cytophagia</taxon>
        <taxon>Cytophagales</taxon>
        <taxon>Marivirgaceae</taxon>
        <taxon>Marivirga</taxon>
    </lineage>
</organism>
<gene>
    <name evidence="3" type="ORF">QYS49_11305</name>
    <name evidence="5" type="ORF">QYS49_32260</name>
    <name evidence="4" type="ORF">QYS49_36210</name>
</gene>
<reference evidence="4 6" key="1">
    <citation type="submission" date="2023-08" db="EMBL/GenBank/DDBJ databases">
        <title>Comparative genomics and taxonomic characterization of three novel marine species of genus Marivirga.</title>
        <authorList>
            <person name="Muhammad N."/>
            <person name="Kim S.-G."/>
        </authorList>
    </citation>
    <scope>NUCLEOTIDE SEQUENCE [LARGE SCALE GENOMIC DNA]</scope>
    <source>
        <strain evidence="4 6">BDSF4-3</strain>
    </source>
</reference>
<dbReference type="GO" id="GO:0006313">
    <property type="term" value="P:DNA transposition"/>
    <property type="evidence" value="ECO:0007669"/>
    <property type="project" value="InterPro"/>
</dbReference>
<name>A0AA51N8W8_9BACT</name>
<dbReference type="GO" id="GO:0003677">
    <property type="term" value="F:DNA binding"/>
    <property type="evidence" value="ECO:0007669"/>
    <property type="project" value="InterPro"/>
</dbReference>
<dbReference type="EMBL" id="CP129971">
    <property type="protein sequence ID" value="WMN10842.1"/>
    <property type="molecule type" value="Genomic_DNA"/>
</dbReference>
<proteinExistence type="predicted"/>
<dbReference type="EMBL" id="CP129971">
    <property type="protein sequence ID" value="WKK77628.2"/>
    <property type="molecule type" value="Genomic_DNA"/>
</dbReference>
<dbReference type="RefSeq" id="WP_308347325.1">
    <property type="nucleotide sequence ID" value="NZ_CP129971.1"/>
</dbReference>
<evidence type="ECO:0000313" key="4">
    <source>
        <dbReference type="EMBL" id="WMN10842.1"/>
    </source>
</evidence>
<dbReference type="InterPro" id="IPR002525">
    <property type="entry name" value="Transp_IS110-like_N"/>
</dbReference>